<dbReference type="Pfam" id="PF19279">
    <property type="entry name" value="YegS_C"/>
    <property type="match status" value="1"/>
</dbReference>
<evidence type="ECO:0000256" key="7">
    <source>
        <dbReference type="ARBA" id="ARBA00022777"/>
    </source>
</evidence>
<dbReference type="NCBIfam" id="TIGR00147">
    <property type="entry name" value="YegS/Rv2252/BmrU family lipid kinase"/>
    <property type="match status" value="1"/>
</dbReference>
<dbReference type="SMART" id="SM00046">
    <property type="entry name" value="DAGKc"/>
    <property type="match status" value="1"/>
</dbReference>
<evidence type="ECO:0000256" key="2">
    <source>
        <dbReference type="ARBA" id="ARBA00005983"/>
    </source>
</evidence>
<keyword evidence="10" id="KW-0443">Lipid metabolism</keyword>
<organism evidence="14 15">
    <name type="scientific">Rubrobacter tropicus</name>
    <dbReference type="NCBI Taxonomy" id="2653851"/>
    <lineage>
        <taxon>Bacteria</taxon>
        <taxon>Bacillati</taxon>
        <taxon>Actinomycetota</taxon>
        <taxon>Rubrobacteria</taxon>
        <taxon>Rubrobacterales</taxon>
        <taxon>Rubrobacteraceae</taxon>
        <taxon>Rubrobacter</taxon>
    </lineage>
</organism>
<evidence type="ECO:0000256" key="1">
    <source>
        <dbReference type="ARBA" id="ARBA00001946"/>
    </source>
</evidence>
<dbReference type="InterPro" id="IPR050187">
    <property type="entry name" value="Lipid_Phosphate_FormReg"/>
</dbReference>
<dbReference type="PANTHER" id="PTHR12358">
    <property type="entry name" value="SPHINGOSINE KINASE"/>
    <property type="match status" value="1"/>
</dbReference>
<dbReference type="Pfam" id="PF00781">
    <property type="entry name" value="DAGK_cat"/>
    <property type="match status" value="1"/>
</dbReference>
<evidence type="ECO:0000313" key="14">
    <source>
        <dbReference type="EMBL" id="QIN81770.1"/>
    </source>
</evidence>
<keyword evidence="5" id="KW-0479">Metal-binding</keyword>
<dbReference type="Gene3D" id="2.60.200.40">
    <property type="match status" value="1"/>
</dbReference>
<feature type="domain" description="DAGKc" evidence="13">
    <location>
        <begin position="1"/>
        <end position="128"/>
    </location>
</feature>
<dbReference type="GO" id="GO:0046872">
    <property type="term" value="F:metal ion binding"/>
    <property type="evidence" value="ECO:0007669"/>
    <property type="project" value="UniProtKB-KW"/>
</dbReference>
<keyword evidence="4" id="KW-0808">Transferase</keyword>
<evidence type="ECO:0000256" key="4">
    <source>
        <dbReference type="ARBA" id="ARBA00022679"/>
    </source>
</evidence>
<dbReference type="GO" id="GO:0004143">
    <property type="term" value="F:ATP-dependent diacylglycerol kinase activity"/>
    <property type="evidence" value="ECO:0007669"/>
    <property type="project" value="TreeGrafter"/>
</dbReference>
<evidence type="ECO:0000256" key="5">
    <source>
        <dbReference type="ARBA" id="ARBA00022723"/>
    </source>
</evidence>
<dbReference type="InterPro" id="IPR017438">
    <property type="entry name" value="ATP-NAD_kinase_N"/>
</dbReference>
<comment type="similarity">
    <text evidence="2">Belongs to the diacylglycerol/lipid kinase family.</text>
</comment>
<comment type="cofactor">
    <cofactor evidence="1">
        <name>Mg(2+)</name>
        <dbReference type="ChEBI" id="CHEBI:18420"/>
    </cofactor>
</comment>
<dbReference type="InterPro" id="IPR001206">
    <property type="entry name" value="Diacylglycerol_kinase_cat_dom"/>
</dbReference>
<keyword evidence="3" id="KW-0444">Lipid biosynthesis</keyword>
<dbReference type="Gene3D" id="3.40.50.10330">
    <property type="entry name" value="Probable inorganic polyphosphate/atp-NAD kinase, domain 1"/>
    <property type="match status" value="1"/>
</dbReference>
<evidence type="ECO:0000256" key="12">
    <source>
        <dbReference type="ARBA" id="ARBA00023264"/>
    </source>
</evidence>
<reference evidence="14 15" key="1">
    <citation type="submission" date="2019-10" db="EMBL/GenBank/DDBJ databases">
        <title>Rubrobacter sp nov SCSIO 52090 isolated from a deep-sea sediment in the South China Sea.</title>
        <authorList>
            <person name="Chen R.W."/>
        </authorList>
    </citation>
    <scope>NUCLEOTIDE SEQUENCE [LARGE SCALE GENOMIC DNA]</scope>
    <source>
        <strain evidence="14 15">SCSIO 52909</strain>
    </source>
</reference>
<evidence type="ECO:0000256" key="10">
    <source>
        <dbReference type="ARBA" id="ARBA00023098"/>
    </source>
</evidence>
<name>A0A6G8Q5N7_9ACTN</name>
<dbReference type="GO" id="GO:0008654">
    <property type="term" value="P:phospholipid biosynthetic process"/>
    <property type="evidence" value="ECO:0007669"/>
    <property type="project" value="UniProtKB-KW"/>
</dbReference>
<keyword evidence="9" id="KW-0460">Magnesium</keyword>
<dbReference type="GO" id="GO:0005886">
    <property type="term" value="C:plasma membrane"/>
    <property type="evidence" value="ECO:0007669"/>
    <property type="project" value="TreeGrafter"/>
</dbReference>
<dbReference type="PROSITE" id="PS50146">
    <property type="entry name" value="DAGK"/>
    <property type="match status" value="1"/>
</dbReference>
<accession>A0A6G8Q5N7</accession>
<keyword evidence="7 14" id="KW-0418">Kinase</keyword>
<dbReference type="EMBL" id="CP045119">
    <property type="protein sequence ID" value="QIN81770.1"/>
    <property type="molecule type" value="Genomic_DNA"/>
</dbReference>
<evidence type="ECO:0000256" key="3">
    <source>
        <dbReference type="ARBA" id="ARBA00022516"/>
    </source>
</evidence>
<dbReference type="AlphaFoldDB" id="A0A6G8Q5N7"/>
<dbReference type="SUPFAM" id="SSF111331">
    <property type="entry name" value="NAD kinase/diacylglycerol kinase-like"/>
    <property type="match status" value="1"/>
</dbReference>
<keyword evidence="6" id="KW-0547">Nucleotide-binding</keyword>
<gene>
    <name evidence="14" type="ORF">GBA63_03295</name>
</gene>
<evidence type="ECO:0000256" key="9">
    <source>
        <dbReference type="ARBA" id="ARBA00022842"/>
    </source>
</evidence>
<keyword evidence="8" id="KW-0067">ATP-binding</keyword>
<keyword evidence="12" id="KW-1208">Phospholipid metabolism</keyword>
<dbReference type="KEGG" id="rub:GBA63_03295"/>
<dbReference type="InterPro" id="IPR016064">
    <property type="entry name" value="NAD/diacylglycerol_kinase_sf"/>
</dbReference>
<proteinExistence type="inferred from homology"/>
<sequence>MGRPKARVICNPTSGGGAYDPDELRAELDGYELDWVQTGGPGDASEAAGEWREGLLIVAGGDGTINDAVNGLGKAGFPEGVTLGILPAGTGNDLAATLCIPNDPDEAEDVIRQGRVRTLDVARVRSDGIGERFFINVATGGLGAEISDANEGELKERWGKLSYLRASFEVAKDFDVKELDLYLDGELRKVRAVNVVVANCRFAGGGWLAAPKANPEDGLLDVVIIEKLGLADLLQLAPASMARSDYAGKEGVFSARAREIRVETEPPGLEFTVDGEVVGDEPARFSVVPRALKVIVGPDYDPEPQGTGS</sequence>
<dbReference type="InterPro" id="IPR045540">
    <property type="entry name" value="YegS/DAGK_C"/>
</dbReference>
<dbReference type="Proteomes" id="UP000501452">
    <property type="component" value="Chromosome"/>
</dbReference>
<evidence type="ECO:0000313" key="15">
    <source>
        <dbReference type="Proteomes" id="UP000501452"/>
    </source>
</evidence>
<keyword evidence="11" id="KW-0594">Phospholipid biosynthesis</keyword>
<dbReference type="GO" id="GO:0005524">
    <property type="term" value="F:ATP binding"/>
    <property type="evidence" value="ECO:0007669"/>
    <property type="project" value="UniProtKB-KW"/>
</dbReference>
<keyword evidence="15" id="KW-1185">Reference proteome</keyword>
<evidence type="ECO:0000259" key="13">
    <source>
        <dbReference type="PROSITE" id="PS50146"/>
    </source>
</evidence>
<evidence type="ECO:0000256" key="6">
    <source>
        <dbReference type="ARBA" id="ARBA00022741"/>
    </source>
</evidence>
<protein>
    <submittedName>
        <fullName evidence="14">YegS/Rv2252/BmrU family lipid kinase</fullName>
    </submittedName>
</protein>
<dbReference type="RefSeq" id="WP_166173476.1">
    <property type="nucleotide sequence ID" value="NZ_CP045119.1"/>
</dbReference>
<dbReference type="PANTHER" id="PTHR12358:SF106">
    <property type="entry name" value="LIPID KINASE YEGS"/>
    <property type="match status" value="1"/>
</dbReference>
<evidence type="ECO:0000256" key="11">
    <source>
        <dbReference type="ARBA" id="ARBA00023209"/>
    </source>
</evidence>
<dbReference type="InterPro" id="IPR005218">
    <property type="entry name" value="Diacylglycerol/lipid_kinase"/>
</dbReference>
<evidence type="ECO:0000256" key="8">
    <source>
        <dbReference type="ARBA" id="ARBA00022840"/>
    </source>
</evidence>